<organism evidence="1 2">
    <name type="scientific">Hymenobacter rigui</name>
    <dbReference type="NCBI Taxonomy" id="334424"/>
    <lineage>
        <taxon>Bacteria</taxon>
        <taxon>Pseudomonadati</taxon>
        <taxon>Bacteroidota</taxon>
        <taxon>Cytophagia</taxon>
        <taxon>Cytophagales</taxon>
        <taxon>Hymenobacteraceae</taxon>
        <taxon>Hymenobacter</taxon>
    </lineage>
</organism>
<keyword evidence="2" id="KW-1185">Reference proteome</keyword>
<comment type="caution">
    <text evidence="1">The sequence shown here is derived from an EMBL/GenBank/DDBJ whole genome shotgun (WGS) entry which is preliminary data.</text>
</comment>
<name>A0A428KWJ3_9BACT</name>
<dbReference type="OrthoDB" id="883737at2"/>
<gene>
    <name evidence="1" type="ORF">EI291_02170</name>
</gene>
<evidence type="ECO:0000313" key="1">
    <source>
        <dbReference type="EMBL" id="RSK51143.1"/>
    </source>
</evidence>
<dbReference type="AlphaFoldDB" id="A0A428KWJ3"/>
<protein>
    <submittedName>
        <fullName evidence="1">Uncharacterized protein</fullName>
    </submittedName>
</protein>
<accession>A0A428KWJ3</accession>
<dbReference type="Proteomes" id="UP000273500">
    <property type="component" value="Unassembled WGS sequence"/>
</dbReference>
<evidence type="ECO:0000313" key="2">
    <source>
        <dbReference type="Proteomes" id="UP000273500"/>
    </source>
</evidence>
<dbReference type="EMBL" id="RWIT01000001">
    <property type="protein sequence ID" value="RSK51143.1"/>
    <property type="molecule type" value="Genomic_DNA"/>
</dbReference>
<reference evidence="1 2" key="1">
    <citation type="submission" date="2018-12" db="EMBL/GenBank/DDBJ databases">
        <authorList>
            <person name="Feng G."/>
            <person name="Zhu H."/>
        </authorList>
    </citation>
    <scope>NUCLEOTIDE SEQUENCE [LARGE SCALE GENOMIC DNA]</scope>
    <source>
        <strain evidence="1 2">KCTC 12533</strain>
    </source>
</reference>
<sequence length="291" mass="31889">MVDTIRFVVPERLVPSWLRAELDSPLATPHALGETLTQRRVSVTVGNLNLRRNALGEYVGENSLHRFGQGHNGGTFTRADVAAAIQNLSDTLGFNVSCCKLTKVAFGSNLNGLDVQATLQALADYKGKRFLKYEKGKSITGAKRLLTELEIKLYDKQRELAEKRQALLPSATLRFELTSRKLSYLRRLGATTVADLASPEFFIAAGAELEDRLGACGFTEQLNGELLSADEIEALALVSSPLFAAYAANRANKDRATRRRKLAAQAREKALLSNHKHVLLARLKAALSELA</sequence>
<proteinExistence type="predicted"/>